<dbReference type="HOGENOM" id="CLU_000604_92_0_2"/>
<evidence type="ECO:0000256" key="3">
    <source>
        <dbReference type="ARBA" id="ARBA00022741"/>
    </source>
</evidence>
<organism evidence="6 7">
    <name type="scientific">Desulfurococcus amylolyticus (strain DSM 18924 / JCM 16383 / VKM B-2413 / 1221n)</name>
    <name type="common">Desulfurococcus kamchatkensis</name>
    <dbReference type="NCBI Taxonomy" id="490899"/>
    <lineage>
        <taxon>Archaea</taxon>
        <taxon>Thermoproteota</taxon>
        <taxon>Thermoprotei</taxon>
        <taxon>Desulfurococcales</taxon>
        <taxon>Desulfurococcaceae</taxon>
        <taxon>Desulfurococcus</taxon>
    </lineage>
</organism>
<keyword evidence="2" id="KW-0677">Repeat</keyword>
<dbReference type="PROSITE" id="PS00211">
    <property type="entry name" value="ABC_TRANSPORTER_1"/>
    <property type="match status" value="1"/>
</dbReference>
<feature type="domain" description="ABC transporter" evidence="5">
    <location>
        <begin position="257"/>
        <end position="499"/>
    </location>
</feature>
<dbReference type="STRING" id="490899.DKAM_1394"/>
<keyword evidence="4" id="KW-0067">ATP-binding</keyword>
<dbReference type="InterPro" id="IPR003593">
    <property type="entry name" value="AAA+_ATPase"/>
</dbReference>
<keyword evidence="3" id="KW-0547">Nucleotide-binding</keyword>
<dbReference type="PANTHER" id="PTHR43790:SF9">
    <property type="entry name" value="GALACTOFURANOSE TRANSPORTER ATP-BINDING PROTEIN YTFR"/>
    <property type="match status" value="1"/>
</dbReference>
<dbReference type="InterPro" id="IPR017871">
    <property type="entry name" value="ABC_transporter-like_CS"/>
</dbReference>
<dbReference type="SUPFAM" id="SSF52540">
    <property type="entry name" value="P-loop containing nucleoside triphosphate hydrolases"/>
    <property type="match status" value="2"/>
</dbReference>
<evidence type="ECO:0000313" key="7">
    <source>
        <dbReference type="Proteomes" id="UP000006903"/>
    </source>
</evidence>
<dbReference type="CDD" id="cd03215">
    <property type="entry name" value="ABC_Carb_Monos_II"/>
    <property type="match status" value="1"/>
</dbReference>
<evidence type="ECO:0000256" key="2">
    <source>
        <dbReference type="ARBA" id="ARBA00022737"/>
    </source>
</evidence>
<evidence type="ECO:0000313" key="6">
    <source>
        <dbReference type="EMBL" id="ACL11720.1"/>
    </source>
</evidence>
<dbReference type="PANTHER" id="PTHR43790">
    <property type="entry name" value="CARBOHYDRATE TRANSPORT ATP-BINDING PROTEIN MG119-RELATED"/>
    <property type="match status" value="1"/>
</dbReference>
<dbReference type="SMART" id="SM00382">
    <property type="entry name" value="AAA"/>
    <property type="match status" value="2"/>
</dbReference>
<accession>B8D6I9</accession>
<reference evidence="6 7" key="1">
    <citation type="journal article" date="2009" name="J. Bacteriol.">
        <title>Complete genome sequence of the anaerobic, protein-degrading hyperthermophilic crenarchaeon Desulfurococcus kamchatkensis.</title>
        <authorList>
            <person name="Ravin N.V."/>
            <person name="Mardanov A.V."/>
            <person name="Beletsky A.V."/>
            <person name="Kublanov I.V."/>
            <person name="Kolganova T.V."/>
            <person name="Lebedinsky A.V."/>
            <person name="Chernyh N.A."/>
            <person name="Bonch-Osmolovskaya E.A."/>
            <person name="Skryabin K.G."/>
        </authorList>
    </citation>
    <scope>NUCLEOTIDE SEQUENCE [LARGE SCALE GENOMIC DNA]</scope>
    <source>
        <strain evidence="7">DSM 18924 / JCM 16383 / VKM B-2413 / 1221n</strain>
    </source>
</reference>
<protein>
    <submittedName>
        <fullName evidence="6">Putative ABC sugar transport system, ATPase component</fullName>
    </submittedName>
</protein>
<feature type="domain" description="ABC transporter" evidence="5">
    <location>
        <begin position="4"/>
        <end position="239"/>
    </location>
</feature>
<keyword evidence="1" id="KW-0813">Transport</keyword>
<dbReference type="InterPro" id="IPR003439">
    <property type="entry name" value="ABC_transporter-like_ATP-bd"/>
</dbReference>
<proteinExistence type="predicted"/>
<keyword evidence="6" id="KW-0762">Sugar transport</keyword>
<evidence type="ECO:0000256" key="1">
    <source>
        <dbReference type="ARBA" id="ARBA00022448"/>
    </source>
</evidence>
<dbReference type="KEGG" id="dka:DKAM_1394"/>
<evidence type="ECO:0000256" key="4">
    <source>
        <dbReference type="ARBA" id="ARBA00022840"/>
    </source>
</evidence>
<gene>
    <name evidence="6" type="ordered locus">DKAM_1394</name>
</gene>
<dbReference type="InterPro" id="IPR050107">
    <property type="entry name" value="ABC_carbohydrate_import_ATPase"/>
</dbReference>
<evidence type="ECO:0000259" key="5">
    <source>
        <dbReference type="PROSITE" id="PS50893"/>
    </source>
</evidence>
<dbReference type="Pfam" id="PF00005">
    <property type="entry name" value="ABC_tran"/>
    <property type="match status" value="2"/>
</dbReference>
<dbReference type="Gene3D" id="3.40.50.300">
    <property type="entry name" value="P-loop containing nucleotide triphosphate hydrolases"/>
    <property type="match status" value="2"/>
</dbReference>
<dbReference type="PROSITE" id="PS50893">
    <property type="entry name" value="ABC_TRANSPORTER_2"/>
    <property type="match status" value="2"/>
</dbReference>
<dbReference type="RefSeq" id="WP_012609061.1">
    <property type="nucleotide sequence ID" value="NC_011766.1"/>
</dbReference>
<dbReference type="InterPro" id="IPR027417">
    <property type="entry name" value="P-loop_NTPase"/>
</dbReference>
<dbReference type="GO" id="GO:0005524">
    <property type="term" value="F:ATP binding"/>
    <property type="evidence" value="ECO:0007669"/>
    <property type="project" value="UniProtKB-KW"/>
</dbReference>
<name>B8D6I9_DESA1</name>
<dbReference type="EMBL" id="CP001140">
    <property type="protein sequence ID" value="ACL11720.1"/>
    <property type="molecule type" value="Genomic_DNA"/>
</dbReference>
<dbReference type="GO" id="GO:0016887">
    <property type="term" value="F:ATP hydrolysis activity"/>
    <property type="evidence" value="ECO:0007669"/>
    <property type="project" value="InterPro"/>
</dbReference>
<dbReference type="GeneID" id="7171434"/>
<dbReference type="CDD" id="cd03216">
    <property type="entry name" value="ABC_Carb_Monos_I"/>
    <property type="match status" value="1"/>
</dbReference>
<dbReference type="AlphaFoldDB" id="B8D6I9"/>
<dbReference type="eggNOG" id="arCOG00186">
    <property type="taxonomic scope" value="Archaea"/>
</dbReference>
<dbReference type="Proteomes" id="UP000006903">
    <property type="component" value="Chromosome"/>
</dbReference>
<sequence>MKTIEMHGIRKIYPDGVIALHGVDFEAEEGEIHGLLGENGAGKTTLMRILYGEIRPTEGEIKVLGRRVRYRNPRDAIKQGIAMIYQHFSLVPTMTVLDNLYLALATINPRITRNEVEARAKKLIGETRLKIPLDKVVEELPAGVQQRVEILKALIRDARILILDEPTSVLTPLEAEELFQSLKKLKEKRMTIILITHKLREVKAITDRVTVLRRGIKVGTVRTSEVTEAQLARMMVARDVELVLEKPPGIQPGREVLRIEYLWVRNSEGVDVLKGVNLSVREGEIIGVAGVQGNGQTELAEAIAGLRRPYRGRIILDSKDITMLDPMSRYKLGISYVPESRRNGLIHEMNLIENSVLTSTYSYIGRYGFIDWGRAVETALKIIKEYDINPPNPYTMVKNLSGGNQQKLLVGRELVKKPRVLVVSEPTQGVDVASTEFIRRKLLELKTRGVGILLISTDLDEVIQLSDRIIVMYEGRVIGEGRTEEFTLEKLGLLMGGISA</sequence>